<evidence type="ECO:0000313" key="1">
    <source>
        <dbReference type="EMBL" id="MFD1677017.1"/>
    </source>
</evidence>
<gene>
    <name evidence="1" type="ORF">ACFSB2_20285</name>
</gene>
<name>A0ABW4JQ84_9BACL</name>
<dbReference type="RefSeq" id="WP_377944927.1">
    <property type="nucleotide sequence ID" value="NZ_JBHUCX010000083.1"/>
</dbReference>
<proteinExistence type="predicted"/>
<dbReference type="Proteomes" id="UP001597079">
    <property type="component" value="Unassembled WGS sequence"/>
</dbReference>
<dbReference type="EMBL" id="JBHUCX010000083">
    <property type="protein sequence ID" value="MFD1677017.1"/>
    <property type="molecule type" value="Genomic_DNA"/>
</dbReference>
<keyword evidence="2" id="KW-1185">Reference proteome</keyword>
<reference evidence="2" key="1">
    <citation type="journal article" date="2019" name="Int. J. Syst. Evol. Microbiol.">
        <title>The Global Catalogue of Microorganisms (GCM) 10K type strain sequencing project: providing services to taxonomists for standard genome sequencing and annotation.</title>
        <authorList>
            <consortium name="The Broad Institute Genomics Platform"/>
            <consortium name="The Broad Institute Genome Sequencing Center for Infectious Disease"/>
            <person name="Wu L."/>
            <person name="Ma J."/>
        </authorList>
    </citation>
    <scope>NUCLEOTIDE SEQUENCE [LARGE SCALE GENOMIC DNA]</scope>
    <source>
        <strain evidence="2">CGMCC 1.12286</strain>
    </source>
</reference>
<organism evidence="1 2">
    <name type="scientific">Alicyclobacillus fodiniaquatilis</name>
    <dbReference type="NCBI Taxonomy" id="1661150"/>
    <lineage>
        <taxon>Bacteria</taxon>
        <taxon>Bacillati</taxon>
        <taxon>Bacillota</taxon>
        <taxon>Bacilli</taxon>
        <taxon>Bacillales</taxon>
        <taxon>Alicyclobacillaceae</taxon>
        <taxon>Alicyclobacillus</taxon>
    </lineage>
</organism>
<comment type="caution">
    <text evidence="1">The sequence shown here is derived from an EMBL/GenBank/DDBJ whole genome shotgun (WGS) entry which is preliminary data.</text>
</comment>
<sequence length="77" mass="9419">MANVAMTWLSKQKGFVKADFLTDYETGEYQWITFWDTFEAQMIYKNEFPNFRYLLGDKFQWQASLQIFEVYEPKCYQ</sequence>
<protein>
    <submittedName>
        <fullName evidence="1">Uncharacterized protein</fullName>
    </submittedName>
</protein>
<accession>A0ABW4JQ84</accession>
<evidence type="ECO:0000313" key="2">
    <source>
        <dbReference type="Proteomes" id="UP001597079"/>
    </source>
</evidence>